<protein>
    <submittedName>
        <fullName evidence="1">Uncharacterized protein</fullName>
    </submittedName>
</protein>
<dbReference type="AlphaFoldDB" id="A0AAN2FI35"/>
<name>A0AAN2FI35_ENTAG</name>
<proteinExistence type="predicted"/>
<evidence type="ECO:0000313" key="2">
    <source>
        <dbReference type="Proteomes" id="UP001158961"/>
    </source>
</evidence>
<dbReference type="EMBL" id="OW970315">
    <property type="protein sequence ID" value="CAH6337588.1"/>
    <property type="molecule type" value="Genomic_DNA"/>
</dbReference>
<accession>A0AAN2FI35</accession>
<reference evidence="1" key="1">
    <citation type="submission" date="2022-05" db="EMBL/GenBank/DDBJ databases">
        <authorList>
            <person name="Pothier F. J."/>
        </authorList>
    </citation>
    <scope>NUCLEOTIDE SEQUENCE</scope>
    <source>
        <strain evidence="1">DAPP-PG734</strain>
    </source>
</reference>
<sequence>MSVDKVRPHSIFNGGTMFNLLSFLRKKKVHRPVGYSDTLDYVANFEHALNFTKKLGFNEGTIKDINERPLNFENMMEYVCFATGLRDFKSSAGQCIKWCHFLKPYFEDALGCRIWTTVGQIWKGDQSIYNPSYDEFEKWSSKGFQHEDFLDRPALNLHAWYTTDTGHLIDISYLSSIAGFYSDCHEFAGGVLVGKPDEIFPGHQYVPMILGDRIIEKIQKNSFIPFLANDIEELKSIAIVIYPDPDSK</sequence>
<organism evidence="1 2">
    <name type="scientific">Enterobacter agglomerans</name>
    <name type="common">Erwinia herbicola</name>
    <name type="synonym">Pantoea agglomerans</name>
    <dbReference type="NCBI Taxonomy" id="549"/>
    <lineage>
        <taxon>Bacteria</taxon>
        <taxon>Pseudomonadati</taxon>
        <taxon>Pseudomonadota</taxon>
        <taxon>Gammaproteobacteria</taxon>
        <taxon>Enterobacterales</taxon>
        <taxon>Erwiniaceae</taxon>
        <taxon>Pantoea</taxon>
        <taxon>Pantoea agglomerans group</taxon>
    </lineage>
</organism>
<evidence type="ECO:0000313" key="1">
    <source>
        <dbReference type="EMBL" id="CAH6337588.1"/>
    </source>
</evidence>
<gene>
    <name evidence="1" type="ORF">DAPPPG734_19035</name>
</gene>
<dbReference type="Proteomes" id="UP001158961">
    <property type="component" value="Chromosome"/>
</dbReference>